<dbReference type="OrthoDB" id="9813793at2"/>
<evidence type="ECO:0000256" key="1">
    <source>
        <dbReference type="SAM" id="Coils"/>
    </source>
</evidence>
<dbReference type="InterPro" id="IPR046367">
    <property type="entry name" value="GapR-like_DNA-bd"/>
</dbReference>
<dbReference type="GO" id="GO:0003677">
    <property type="term" value="F:DNA binding"/>
    <property type="evidence" value="ECO:0007669"/>
    <property type="project" value="InterPro"/>
</dbReference>
<reference evidence="4 5" key="1">
    <citation type="submission" date="2016-08" db="EMBL/GenBank/DDBJ databases">
        <title>Whole genome sequence of Mesorhizobium sp. strain UASWS1009 isolated from industrial sewage.</title>
        <authorList>
            <person name="Crovadore J."/>
            <person name="Calmin G."/>
            <person name="Chablais R."/>
            <person name="Cochard B."/>
            <person name="Lefort F."/>
        </authorList>
    </citation>
    <scope>NUCLEOTIDE SEQUENCE [LARGE SCALE GENOMIC DNA]</scope>
    <source>
        <strain evidence="4 5">UASWS1009</strain>
    </source>
</reference>
<feature type="domain" description="GapR-like DNA-binding" evidence="3">
    <location>
        <begin position="8"/>
        <end position="76"/>
    </location>
</feature>
<protein>
    <recommendedName>
        <fullName evidence="3">GapR-like DNA-binding domain-containing protein</fullName>
    </recommendedName>
</protein>
<evidence type="ECO:0000259" key="3">
    <source>
        <dbReference type="Pfam" id="PF10073"/>
    </source>
</evidence>
<evidence type="ECO:0000256" key="2">
    <source>
        <dbReference type="SAM" id="MobiDB-lite"/>
    </source>
</evidence>
<comment type="caution">
    <text evidence="4">The sequence shown here is derived from an EMBL/GenBank/DDBJ whole genome shotgun (WGS) entry which is preliminary data.</text>
</comment>
<feature type="compositionally biased region" description="Basic and acidic residues" evidence="2">
    <location>
        <begin position="83"/>
        <end position="96"/>
    </location>
</feature>
<dbReference type="EMBL" id="MDEO01000032">
    <property type="protein sequence ID" value="OCX17604.1"/>
    <property type="molecule type" value="Genomic_DNA"/>
</dbReference>
<dbReference type="RefSeq" id="WP_065997848.1">
    <property type="nucleotide sequence ID" value="NZ_MDEO01000032.1"/>
</dbReference>
<sequence>MSATVSDNLIRSLFERWERLEEEKRNISDDLKELFAEARGQGLDTKALRAVFREQVGDKDALQEFDAICDLYRASLNSPRAGRTREASSHGEDFVPLHRVSTQEPAASRGDKIAAPFSHSADPLPAEPEVEPQAPLATTSGEISDDGFDPSQLWLNKPGRAA</sequence>
<keyword evidence="5" id="KW-1185">Reference proteome</keyword>
<dbReference type="Pfam" id="PF10073">
    <property type="entry name" value="GapR_DNA-bd"/>
    <property type="match status" value="1"/>
</dbReference>
<gene>
    <name evidence="4" type="ORF">QV13_12665</name>
</gene>
<dbReference type="STRING" id="1566387.QV13_12665"/>
<feature type="coiled-coil region" evidence="1">
    <location>
        <begin position="10"/>
        <end position="37"/>
    </location>
</feature>
<keyword evidence="1" id="KW-0175">Coiled coil</keyword>
<accession>A0A1C2DS75</accession>
<feature type="region of interest" description="Disordered" evidence="2">
    <location>
        <begin position="78"/>
        <end position="162"/>
    </location>
</feature>
<dbReference type="Proteomes" id="UP000094412">
    <property type="component" value="Unassembled WGS sequence"/>
</dbReference>
<dbReference type="AlphaFoldDB" id="A0A1C2DS75"/>
<organism evidence="4 5">
    <name type="scientific">Mesorhizobium hungaricum</name>
    <dbReference type="NCBI Taxonomy" id="1566387"/>
    <lineage>
        <taxon>Bacteria</taxon>
        <taxon>Pseudomonadati</taxon>
        <taxon>Pseudomonadota</taxon>
        <taxon>Alphaproteobacteria</taxon>
        <taxon>Hyphomicrobiales</taxon>
        <taxon>Phyllobacteriaceae</taxon>
        <taxon>Mesorhizobium</taxon>
    </lineage>
</organism>
<name>A0A1C2DS75_9HYPH</name>
<evidence type="ECO:0000313" key="5">
    <source>
        <dbReference type="Proteomes" id="UP000094412"/>
    </source>
</evidence>
<evidence type="ECO:0000313" key="4">
    <source>
        <dbReference type="EMBL" id="OCX17604.1"/>
    </source>
</evidence>
<proteinExistence type="predicted"/>